<dbReference type="Gene3D" id="1.10.287.1260">
    <property type="match status" value="1"/>
</dbReference>
<dbReference type="Pfam" id="PF21088">
    <property type="entry name" value="MS_channel_1st"/>
    <property type="match status" value="1"/>
</dbReference>
<keyword evidence="5 7" id="KW-1133">Transmembrane helix</keyword>
<evidence type="ECO:0000256" key="6">
    <source>
        <dbReference type="ARBA" id="ARBA00023136"/>
    </source>
</evidence>
<dbReference type="InterPro" id="IPR049142">
    <property type="entry name" value="MS_channel_1st"/>
</dbReference>
<evidence type="ECO:0000256" key="1">
    <source>
        <dbReference type="ARBA" id="ARBA00004651"/>
    </source>
</evidence>
<feature type="domain" description="Mechanosensitive ion channel MscS" evidence="8">
    <location>
        <begin position="432"/>
        <end position="497"/>
    </location>
</feature>
<dbReference type="InterPro" id="IPR049278">
    <property type="entry name" value="MS_channel_C"/>
</dbReference>
<feature type="transmembrane region" description="Helical" evidence="7">
    <location>
        <begin position="24"/>
        <end position="49"/>
    </location>
</feature>
<dbReference type="SUPFAM" id="SSF50182">
    <property type="entry name" value="Sm-like ribonucleoproteins"/>
    <property type="match status" value="1"/>
</dbReference>
<accession>A0A5B9PBY7</accession>
<evidence type="ECO:0000256" key="3">
    <source>
        <dbReference type="ARBA" id="ARBA00022475"/>
    </source>
</evidence>
<dbReference type="Pfam" id="PF21082">
    <property type="entry name" value="MS_channel_3rd"/>
    <property type="match status" value="1"/>
</dbReference>
<dbReference type="GO" id="GO:0005886">
    <property type="term" value="C:plasma membrane"/>
    <property type="evidence" value="ECO:0007669"/>
    <property type="project" value="UniProtKB-SubCell"/>
</dbReference>
<dbReference type="InterPro" id="IPR011066">
    <property type="entry name" value="MscS_channel_C_sf"/>
</dbReference>
<name>A0A5B9PBY7_9BACT</name>
<feature type="domain" description="Mechanosensitive ion channel inner membrane" evidence="9">
    <location>
        <begin position="19"/>
        <end position="164"/>
    </location>
</feature>
<feature type="transmembrane region" description="Helical" evidence="7">
    <location>
        <begin position="61"/>
        <end position="79"/>
    </location>
</feature>
<dbReference type="AlphaFoldDB" id="A0A5B9PBY7"/>
<dbReference type="InterPro" id="IPR006685">
    <property type="entry name" value="MscS_channel_2nd"/>
</dbReference>
<dbReference type="InterPro" id="IPR010920">
    <property type="entry name" value="LSM_dom_sf"/>
</dbReference>
<dbReference type="GO" id="GO:0008381">
    <property type="term" value="F:mechanosensitive monoatomic ion channel activity"/>
    <property type="evidence" value="ECO:0007669"/>
    <property type="project" value="UniProtKB-ARBA"/>
</dbReference>
<dbReference type="Gene3D" id="2.30.30.60">
    <property type="match status" value="1"/>
</dbReference>
<dbReference type="PANTHER" id="PTHR30347">
    <property type="entry name" value="POTASSIUM CHANNEL RELATED"/>
    <property type="match status" value="1"/>
</dbReference>
<dbReference type="PANTHER" id="PTHR30347:SF1">
    <property type="entry name" value="MECHANOSENSITIVE CHANNEL MSCK"/>
    <property type="match status" value="1"/>
</dbReference>
<sequence>MASGNINHPLADDIRAFSRFGPAIASAIHTFCNALLLPLLLAILAWQMAPAYELMTLKGSVHHAIIVIVPMLFMSMLLLKTFKPDGLAEKHFGWSKSLCRGIHAGMRCFVWLVLPLKFFCESLGTFQNGAWYDSLGRLFFLATLTAISMALYLICRGVNQWRDTVLETQGLARTRAQRRQYRESLLNGGPIDVEMLSADTWKATLRRLLLLGVSLVPMILVGLSISGYHFTSMQMTKRGIWSTLLAGLIAIIAGLISRMLLVTQFRVKLRQLKRNDTGHIGEDESINISEISTQVNQLLRATAIVAMVVIGWHIWSEVSPTIRFLDSVELWDAENHKGELKTYTGSHMLMAIGTLCITWVLSRNLPGLLELTLIDRLPFDKGGRYAISFVVRYLVGLLGILLACKIVGFSWNSVQWLAGALALGLGFGLQEVFANLVSGIIILIERPIRVGDFVTINGTTGHVAQMQLRATTIRDLDMRELIIPNKKFITEDVMNWTLSDQLSRLIVKVGVAYESDTQLVQDTLLSIAKKHPLVLHRPQPVVVFGQFGDSTLNFELRVIVPKRDLFPQVQHELNMAINAEFRAKGIEVAFPQREIRVRTEAMASNPVLERKAS</sequence>
<feature type="transmembrane region" description="Helical" evidence="7">
    <location>
        <begin position="240"/>
        <end position="261"/>
    </location>
</feature>
<dbReference type="Gene3D" id="3.30.70.100">
    <property type="match status" value="1"/>
</dbReference>
<dbReference type="InterPro" id="IPR011014">
    <property type="entry name" value="MscS_channel_TM-2"/>
</dbReference>
<organism evidence="12 13">
    <name type="scientific">Mariniblastus fucicola</name>
    <dbReference type="NCBI Taxonomy" id="980251"/>
    <lineage>
        <taxon>Bacteria</taxon>
        <taxon>Pseudomonadati</taxon>
        <taxon>Planctomycetota</taxon>
        <taxon>Planctomycetia</taxon>
        <taxon>Pirellulales</taxon>
        <taxon>Pirellulaceae</taxon>
        <taxon>Mariniblastus</taxon>
    </lineage>
</organism>
<keyword evidence="13" id="KW-1185">Reference proteome</keyword>
<dbReference type="RefSeq" id="WP_075083047.1">
    <property type="nucleotide sequence ID" value="NZ_CP042912.1"/>
</dbReference>
<evidence type="ECO:0000256" key="5">
    <source>
        <dbReference type="ARBA" id="ARBA00022989"/>
    </source>
</evidence>
<dbReference type="KEGG" id="mff:MFFC18_37320"/>
<protein>
    <submittedName>
        <fullName evidence="12">Mechanosensitive channel MscK</fullName>
    </submittedName>
</protein>
<comment type="similarity">
    <text evidence="2">Belongs to the MscS (TC 1.A.23) family.</text>
</comment>
<keyword evidence="4 7" id="KW-0812">Transmembrane</keyword>
<proteinExistence type="inferred from homology"/>
<gene>
    <name evidence="12" type="primary">mscK_2</name>
    <name evidence="12" type="ORF">MFFC18_37320</name>
</gene>
<dbReference type="InterPro" id="IPR052702">
    <property type="entry name" value="MscS-like_channel"/>
</dbReference>
<comment type="subcellular location">
    <subcellularLocation>
        <location evidence="1">Cell membrane</location>
        <topology evidence="1">Multi-pass membrane protein</topology>
    </subcellularLocation>
</comment>
<keyword evidence="3" id="KW-1003">Cell membrane</keyword>
<dbReference type="STRING" id="980251.GCA_001642875_00253"/>
<evidence type="ECO:0000256" key="2">
    <source>
        <dbReference type="ARBA" id="ARBA00008017"/>
    </source>
</evidence>
<dbReference type="EMBL" id="CP042912">
    <property type="protein sequence ID" value="QEG23828.1"/>
    <property type="molecule type" value="Genomic_DNA"/>
</dbReference>
<feature type="transmembrane region" description="Helical" evidence="7">
    <location>
        <begin position="208"/>
        <end position="228"/>
    </location>
</feature>
<reference evidence="12 13" key="1">
    <citation type="submission" date="2019-08" db="EMBL/GenBank/DDBJ databases">
        <title>Deep-cultivation of Planctomycetes and their phenomic and genomic characterization uncovers novel biology.</title>
        <authorList>
            <person name="Wiegand S."/>
            <person name="Jogler M."/>
            <person name="Boedeker C."/>
            <person name="Pinto D."/>
            <person name="Vollmers J."/>
            <person name="Rivas-Marin E."/>
            <person name="Kohn T."/>
            <person name="Peeters S.H."/>
            <person name="Heuer A."/>
            <person name="Rast P."/>
            <person name="Oberbeckmann S."/>
            <person name="Bunk B."/>
            <person name="Jeske O."/>
            <person name="Meyerdierks A."/>
            <person name="Storesund J.E."/>
            <person name="Kallscheuer N."/>
            <person name="Luecker S."/>
            <person name="Lage O.M."/>
            <person name="Pohl T."/>
            <person name="Merkel B.J."/>
            <person name="Hornburger P."/>
            <person name="Mueller R.-W."/>
            <person name="Bruemmer F."/>
            <person name="Labrenz M."/>
            <person name="Spormann A.M."/>
            <person name="Op den Camp H."/>
            <person name="Overmann J."/>
            <person name="Amann R."/>
            <person name="Jetten M.S.M."/>
            <person name="Mascher T."/>
            <person name="Medema M.H."/>
            <person name="Devos D.P."/>
            <person name="Kaster A.-K."/>
            <person name="Ovreas L."/>
            <person name="Rohde M."/>
            <person name="Galperin M.Y."/>
            <person name="Jogler C."/>
        </authorList>
    </citation>
    <scope>NUCLEOTIDE SEQUENCE [LARGE SCALE GENOMIC DNA]</scope>
    <source>
        <strain evidence="12 13">FC18</strain>
    </source>
</reference>
<feature type="transmembrane region" description="Helical" evidence="7">
    <location>
        <begin position="138"/>
        <end position="155"/>
    </location>
</feature>
<evidence type="ECO:0000256" key="4">
    <source>
        <dbReference type="ARBA" id="ARBA00022692"/>
    </source>
</evidence>
<feature type="transmembrane region" description="Helical" evidence="7">
    <location>
        <begin position="390"/>
        <end position="411"/>
    </location>
</feature>
<feature type="domain" description="Mechanosensitive ion channel MscS C-terminal" evidence="10">
    <location>
        <begin position="507"/>
        <end position="587"/>
    </location>
</feature>
<evidence type="ECO:0000313" key="13">
    <source>
        <dbReference type="Proteomes" id="UP000322214"/>
    </source>
</evidence>
<dbReference type="Proteomes" id="UP000322214">
    <property type="component" value="Chromosome"/>
</dbReference>
<feature type="domain" description="Mechanosensitive ion channel transmembrane helices 2/3" evidence="11">
    <location>
        <begin position="390"/>
        <end position="430"/>
    </location>
</feature>
<evidence type="ECO:0000259" key="9">
    <source>
        <dbReference type="Pfam" id="PF12794"/>
    </source>
</evidence>
<dbReference type="OrthoDB" id="9809206at2"/>
<dbReference type="InterPro" id="IPR023408">
    <property type="entry name" value="MscS_beta-dom_sf"/>
</dbReference>
<feature type="transmembrane region" description="Helical" evidence="7">
    <location>
        <begin position="417"/>
        <end position="444"/>
    </location>
</feature>
<dbReference type="InterPro" id="IPR025692">
    <property type="entry name" value="MscS_IM_dom1"/>
</dbReference>
<dbReference type="Pfam" id="PF12794">
    <property type="entry name" value="MscS_TM"/>
    <property type="match status" value="2"/>
</dbReference>
<dbReference type="SUPFAM" id="SSF82689">
    <property type="entry name" value="Mechanosensitive channel protein MscS (YggB), C-terminal domain"/>
    <property type="match status" value="1"/>
</dbReference>
<keyword evidence="6 7" id="KW-0472">Membrane</keyword>
<evidence type="ECO:0000259" key="8">
    <source>
        <dbReference type="Pfam" id="PF00924"/>
    </source>
</evidence>
<evidence type="ECO:0000259" key="10">
    <source>
        <dbReference type="Pfam" id="PF21082"/>
    </source>
</evidence>
<dbReference type="Pfam" id="PF00924">
    <property type="entry name" value="MS_channel_2nd"/>
    <property type="match status" value="1"/>
</dbReference>
<evidence type="ECO:0000259" key="11">
    <source>
        <dbReference type="Pfam" id="PF21088"/>
    </source>
</evidence>
<evidence type="ECO:0000313" key="12">
    <source>
        <dbReference type="EMBL" id="QEG23828.1"/>
    </source>
</evidence>
<dbReference type="SUPFAM" id="SSF82861">
    <property type="entry name" value="Mechanosensitive channel protein MscS (YggB), transmembrane region"/>
    <property type="match status" value="1"/>
</dbReference>
<evidence type="ECO:0000256" key="7">
    <source>
        <dbReference type="SAM" id="Phobius"/>
    </source>
</evidence>
<feature type="domain" description="Mechanosensitive ion channel inner membrane" evidence="9">
    <location>
        <begin position="200"/>
        <end position="331"/>
    </location>
</feature>